<dbReference type="OrthoDB" id="106937at2"/>
<dbReference type="AlphaFoldDB" id="A0A2Z5G8I7"/>
<dbReference type="InterPro" id="IPR052344">
    <property type="entry name" value="Transposase-related"/>
</dbReference>
<accession>A0A2Z5G8I7</accession>
<evidence type="ECO:0000313" key="5">
    <source>
        <dbReference type="Proteomes" id="UP000253606"/>
    </source>
</evidence>
<evidence type="ECO:0000256" key="1">
    <source>
        <dbReference type="SAM" id="Coils"/>
    </source>
</evidence>
<gene>
    <name evidence="4" type="ORF">ACPOL_6358</name>
</gene>
<dbReference type="InterPro" id="IPR024474">
    <property type="entry name" value="Znf_dom_IS66"/>
</dbReference>
<dbReference type="InterPro" id="IPR024463">
    <property type="entry name" value="Transposase_TnpC_homeodom"/>
</dbReference>
<feature type="domain" description="Transposase TnpC homeodomain" evidence="3">
    <location>
        <begin position="69"/>
        <end position="141"/>
    </location>
</feature>
<dbReference type="Pfam" id="PF13005">
    <property type="entry name" value="zf-IS66"/>
    <property type="match status" value="1"/>
</dbReference>
<evidence type="ECO:0000259" key="3">
    <source>
        <dbReference type="Pfam" id="PF13007"/>
    </source>
</evidence>
<evidence type="ECO:0000259" key="2">
    <source>
        <dbReference type="Pfam" id="PF13005"/>
    </source>
</evidence>
<feature type="coiled-coil region" evidence="1">
    <location>
        <begin position="25"/>
        <end position="113"/>
    </location>
</feature>
<dbReference type="PANTHER" id="PTHR33678">
    <property type="entry name" value="BLL1576 PROTEIN"/>
    <property type="match status" value="1"/>
</dbReference>
<evidence type="ECO:0000313" key="4">
    <source>
        <dbReference type="EMBL" id="AXC15592.1"/>
    </source>
</evidence>
<organism evidence="4 5">
    <name type="scientific">Acidisarcina polymorpha</name>
    <dbReference type="NCBI Taxonomy" id="2211140"/>
    <lineage>
        <taxon>Bacteria</taxon>
        <taxon>Pseudomonadati</taxon>
        <taxon>Acidobacteriota</taxon>
        <taxon>Terriglobia</taxon>
        <taxon>Terriglobales</taxon>
        <taxon>Acidobacteriaceae</taxon>
        <taxon>Acidisarcina</taxon>
    </lineage>
</organism>
<protein>
    <submittedName>
        <fullName evidence="4">Mobile element protein</fullName>
    </submittedName>
</protein>
<name>A0A2Z5G8I7_9BACT</name>
<dbReference type="Proteomes" id="UP000253606">
    <property type="component" value="Chromosome"/>
</dbReference>
<dbReference type="KEGG" id="abas:ACPOL_6358"/>
<dbReference type="PANTHER" id="PTHR33678:SF1">
    <property type="entry name" value="BLL1576 PROTEIN"/>
    <property type="match status" value="1"/>
</dbReference>
<feature type="domain" description="Transposase IS66 zinc-finger binding" evidence="2">
    <location>
        <begin position="149"/>
        <end position="191"/>
    </location>
</feature>
<keyword evidence="5" id="KW-1185">Reference proteome</keyword>
<dbReference type="RefSeq" id="WP_114210242.1">
    <property type="nucleotide sequence ID" value="NZ_CP030840.1"/>
</dbReference>
<dbReference type="Pfam" id="PF13007">
    <property type="entry name" value="LZ_Tnp_IS66"/>
    <property type="match status" value="1"/>
</dbReference>
<sequence length="230" mass="26169">MDRAPLPDLNSLDREDLLDLFMEQQEQLDSLIADRDAEIRRLEAELDSHRQTLSDQADELRSRSERIEHLKLMVDKLRHVIFGTKSEKIVIKLEQMELELEDDETTHAELEAVAERVSPAKEPKARPERKPLPEHLSREVVTHTPTGDCCADCGGQLRQFGEDVSEQLEYIPDSFKVIRHVRPKFTCTGCDRVIEAPAPSRPIERGLPAPGLLAHVIVSKFADYVVFAVM</sequence>
<proteinExistence type="predicted"/>
<keyword evidence="1" id="KW-0175">Coiled coil</keyword>
<reference evidence="4 5" key="1">
    <citation type="journal article" date="2018" name="Front. Microbiol.">
        <title>Hydrolytic Capabilities as a Key to Environmental Success: Chitinolytic and Cellulolytic Acidobacteria From Acidic Sub-arctic Soils and Boreal Peatlands.</title>
        <authorList>
            <person name="Belova S.E."/>
            <person name="Ravin N.V."/>
            <person name="Pankratov T.A."/>
            <person name="Rakitin A.L."/>
            <person name="Ivanova A.A."/>
            <person name="Beletsky A.V."/>
            <person name="Mardanov A.V."/>
            <person name="Sinninghe Damste J.S."/>
            <person name="Dedysh S.N."/>
        </authorList>
    </citation>
    <scope>NUCLEOTIDE SEQUENCE [LARGE SCALE GENOMIC DNA]</scope>
    <source>
        <strain evidence="4 5">SBC82</strain>
    </source>
</reference>
<dbReference type="EMBL" id="CP030840">
    <property type="protein sequence ID" value="AXC15592.1"/>
    <property type="molecule type" value="Genomic_DNA"/>
</dbReference>